<evidence type="ECO:0000259" key="1">
    <source>
        <dbReference type="Pfam" id="PF05233"/>
    </source>
</evidence>
<dbReference type="Pfam" id="PF07879">
    <property type="entry name" value="PHB_acc_N"/>
    <property type="match status" value="1"/>
</dbReference>
<dbReference type="HOGENOM" id="CLU_089210_0_0_5"/>
<dbReference type="Proteomes" id="UP000008808">
    <property type="component" value="Chromosome"/>
</dbReference>
<evidence type="ECO:0008006" key="5">
    <source>
        <dbReference type="Google" id="ProtNLM"/>
    </source>
</evidence>
<dbReference type="InterPro" id="IPR010134">
    <property type="entry name" value="PHA_reg_PhaR"/>
</dbReference>
<evidence type="ECO:0000313" key="4">
    <source>
        <dbReference type="Proteomes" id="UP000008808"/>
    </source>
</evidence>
<dbReference type="InterPro" id="IPR012909">
    <property type="entry name" value="PHA_DNA-bd_N"/>
</dbReference>
<feature type="domain" description="PHB accumulation regulatory" evidence="1">
    <location>
        <begin position="108"/>
        <end position="147"/>
    </location>
</feature>
<reference evidence="4" key="1">
    <citation type="journal article" date="2009" name="J. Bacteriol.">
        <title>Complete genome sequence of Erythrobacter litoralis HTCC2594.</title>
        <authorList>
            <person name="Oh H.M."/>
            <person name="Giovannoni S.J."/>
            <person name="Ferriera S."/>
            <person name="Johnson J."/>
            <person name="Cho J.C."/>
        </authorList>
    </citation>
    <scope>NUCLEOTIDE SEQUENCE [LARGE SCALE GENOMIC DNA]</scope>
    <source>
        <strain evidence="4">HTCC2594</strain>
    </source>
</reference>
<keyword evidence="4" id="KW-1185">Reference proteome</keyword>
<dbReference type="InterPro" id="IPR007897">
    <property type="entry name" value="PHB_accumulat"/>
</dbReference>
<dbReference type="KEGG" id="eli:ELI_06100"/>
<dbReference type="eggNOG" id="COG5394">
    <property type="taxonomic scope" value="Bacteria"/>
</dbReference>
<name>Q2NAH9_ERYLH</name>
<dbReference type="EMBL" id="CP000157">
    <property type="protein sequence ID" value="ABC63312.1"/>
    <property type="molecule type" value="Genomic_DNA"/>
</dbReference>
<evidence type="ECO:0000313" key="3">
    <source>
        <dbReference type="EMBL" id="ABC63312.1"/>
    </source>
</evidence>
<dbReference type="GO" id="GO:0006355">
    <property type="term" value="P:regulation of DNA-templated transcription"/>
    <property type="evidence" value="ECO:0007669"/>
    <property type="project" value="InterPro"/>
</dbReference>
<dbReference type="AlphaFoldDB" id="Q2NAH9"/>
<accession>Q2NAH9</accession>
<sequence length="214" mass="23883">MLHVALHILQMLRLCFLQHIAQHKLEAVLFSMAKKGSKDGDLVVIKKYANRRLYNTQSSSYITLDDLSQMTREGIDFQVVDAKSGDDITHTILTQIIMEEETGGRQMLPVSFLRDIISMYGNSMQAMMPSYLEASMQNFRQNQAKIREAFEKGISGTPLAAIHETNLAMMKAVGDAVFPGSKSNGSRPVAQDAELAALKKQMAEMQKKLDELGK</sequence>
<dbReference type="Pfam" id="PF05233">
    <property type="entry name" value="PHB_acc"/>
    <property type="match status" value="1"/>
</dbReference>
<organism evidence="3 4">
    <name type="scientific">Erythrobacter litoralis (strain HTCC2594)</name>
    <dbReference type="NCBI Taxonomy" id="314225"/>
    <lineage>
        <taxon>Bacteria</taxon>
        <taxon>Pseudomonadati</taxon>
        <taxon>Pseudomonadota</taxon>
        <taxon>Alphaproteobacteria</taxon>
        <taxon>Sphingomonadales</taxon>
        <taxon>Erythrobacteraceae</taxon>
        <taxon>Erythrobacter/Porphyrobacter group</taxon>
        <taxon>Erythrobacter</taxon>
    </lineage>
</organism>
<feature type="domain" description="PHA accumulation regulator DNA-binding N-terminal" evidence="2">
    <location>
        <begin position="44"/>
        <end position="103"/>
    </location>
</feature>
<evidence type="ECO:0000259" key="2">
    <source>
        <dbReference type="Pfam" id="PF07879"/>
    </source>
</evidence>
<protein>
    <recommendedName>
        <fullName evidence="5">Polyhydroxyalkanoate synthesis repressor PhaR</fullName>
    </recommendedName>
</protein>
<dbReference type="NCBIfam" id="TIGR01848">
    <property type="entry name" value="PHA_reg_PhaR"/>
    <property type="match status" value="1"/>
</dbReference>
<gene>
    <name evidence="3" type="ordered locus">ELI_06100</name>
</gene>
<dbReference type="STRING" id="314225.ELI_06100"/>
<proteinExistence type="predicted"/>